<dbReference type="EMBL" id="BGPR01130228">
    <property type="protein sequence ID" value="GBN44106.1"/>
    <property type="molecule type" value="Genomic_DNA"/>
</dbReference>
<evidence type="ECO:0000313" key="2">
    <source>
        <dbReference type="EMBL" id="GBN44096.1"/>
    </source>
</evidence>
<comment type="caution">
    <text evidence="3">The sequence shown here is derived from an EMBL/GenBank/DDBJ whole genome shotgun (WGS) entry which is preliminary data.</text>
</comment>
<reference evidence="3 6" key="1">
    <citation type="journal article" date="2019" name="Sci. Rep.">
        <title>Orb-weaving spider Araneus ventricosus genome elucidates the spidroin gene catalogue.</title>
        <authorList>
            <person name="Kono N."/>
            <person name="Nakamura H."/>
            <person name="Ohtoshi R."/>
            <person name="Moran D.A.P."/>
            <person name="Shinohara A."/>
            <person name="Yoshida Y."/>
            <person name="Fujiwara M."/>
            <person name="Mori M."/>
            <person name="Tomita M."/>
            <person name="Arakawa K."/>
        </authorList>
    </citation>
    <scope>NUCLEOTIDE SEQUENCE [LARGE SCALE GENOMIC DNA]</scope>
</reference>
<evidence type="ECO:0000256" key="1">
    <source>
        <dbReference type="SAM" id="MobiDB-lite"/>
    </source>
</evidence>
<keyword evidence="6" id="KW-1185">Reference proteome</keyword>
<dbReference type="Proteomes" id="UP000499080">
    <property type="component" value="Unassembled WGS sequence"/>
</dbReference>
<dbReference type="EMBL" id="BGPR01130225">
    <property type="protein sequence ID" value="GBN44096.1"/>
    <property type="molecule type" value="Genomic_DNA"/>
</dbReference>
<evidence type="ECO:0000313" key="5">
    <source>
        <dbReference type="EMBL" id="GBN44125.1"/>
    </source>
</evidence>
<accession>A0A4Y2NZK6</accession>
<dbReference type="EMBL" id="BGPR01130238">
    <property type="protein sequence ID" value="GBN44125.1"/>
    <property type="molecule type" value="Genomic_DNA"/>
</dbReference>
<proteinExistence type="predicted"/>
<sequence length="162" mass="18179">MELSRTFKRIFFPNRDIEKRVEFSGIIDLSPRSPNMSPKGSLSLSPRSGVQSRPSHTYPCKTLFPDIRLVGQESGITFLQQYEGNAQLTSSNCRQNSKVVPVDRHTNTQYRSASNKILARTEDGIPKTFALQCGPRRSTFTHSVIQAHSLYSLQAVTLHGII</sequence>
<dbReference type="EMBL" id="BGPR01130227">
    <property type="protein sequence ID" value="GBN44103.1"/>
    <property type="molecule type" value="Genomic_DNA"/>
</dbReference>
<gene>
    <name evidence="4" type="ORF">AVEN_109960_1</name>
    <name evidence="5" type="ORF">AVEN_200748_1</name>
    <name evidence="2" type="ORF">AVEN_26577_1</name>
    <name evidence="3" type="ORF">AVEN_86009_1</name>
</gene>
<protein>
    <submittedName>
        <fullName evidence="3">Uncharacterized protein</fullName>
    </submittedName>
</protein>
<feature type="compositionally biased region" description="Polar residues" evidence="1">
    <location>
        <begin position="32"/>
        <end position="55"/>
    </location>
</feature>
<dbReference type="AlphaFoldDB" id="A0A4Y2NZK6"/>
<evidence type="ECO:0000313" key="3">
    <source>
        <dbReference type="EMBL" id="GBN44103.1"/>
    </source>
</evidence>
<name>A0A4Y2NZK6_ARAVE</name>
<feature type="region of interest" description="Disordered" evidence="1">
    <location>
        <begin position="28"/>
        <end position="55"/>
    </location>
</feature>
<organism evidence="3 6">
    <name type="scientific">Araneus ventricosus</name>
    <name type="common">Orbweaver spider</name>
    <name type="synonym">Epeira ventricosa</name>
    <dbReference type="NCBI Taxonomy" id="182803"/>
    <lineage>
        <taxon>Eukaryota</taxon>
        <taxon>Metazoa</taxon>
        <taxon>Ecdysozoa</taxon>
        <taxon>Arthropoda</taxon>
        <taxon>Chelicerata</taxon>
        <taxon>Arachnida</taxon>
        <taxon>Araneae</taxon>
        <taxon>Araneomorphae</taxon>
        <taxon>Entelegynae</taxon>
        <taxon>Araneoidea</taxon>
        <taxon>Araneidae</taxon>
        <taxon>Araneus</taxon>
    </lineage>
</organism>
<evidence type="ECO:0000313" key="6">
    <source>
        <dbReference type="Proteomes" id="UP000499080"/>
    </source>
</evidence>
<evidence type="ECO:0000313" key="4">
    <source>
        <dbReference type="EMBL" id="GBN44106.1"/>
    </source>
</evidence>